<dbReference type="EMBL" id="JACEGQ020000009">
    <property type="protein sequence ID" value="KAH8499009.1"/>
    <property type="molecule type" value="Genomic_DNA"/>
</dbReference>
<accession>A0A8T2Y1J7</accession>
<dbReference type="Proteomes" id="UP000807159">
    <property type="component" value="Chromosome 9"/>
</dbReference>
<feature type="chain" id="PRO_5035744906" description="Bifunctional inhibitor/plant lipid transfer protein/seed storage helical domain-containing protein" evidence="1">
    <location>
        <begin position="32"/>
        <end position="121"/>
    </location>
</feature>
<dbReference type="AlphaFoldDB" id="A0A8T2Y1J7"/>
<dbReference type="InterPro" id="IPR036312">
    <property type="entry name" value="Bifun_inhib/LTP/seed_sf"/>
</dbReference>
<reference evidence="3" key="1">
    <citation type="journal article" date="2021" name="J. Hered.">
        <title>Genome Assembly of Salicaceae Populus deltoides (Eastern Cottonwood) I-69 Based on Nanopore Sequencing and Hi-C Technologies.</title>
        <authorList>
            <person name="Bai S."/>
            <person name="Wu H."/>
            <person name="Zhang J."/>
            <person name="Pan Z."/>
            <person name="Zhao W."/>
            <person name="Li Z."/>
            <person name="Tong C."/>
        </authorList>
    </citation>
    <scope>NUCLEOTIDE SEQUENCE</scope>
    <source>
        <tissue evidence="3">Leaf</tissue>
    </source>
</reference>
<dbReference type="InterPro" id="IPR016140">
    <property type="entry name" value="Bifunc_inhib/LTP/seed_store"/>
</dbReference>
<proteinExistence type="predicted"/>
<feature type="domain" description="Bifunctional inhibitor/plant lipid transfer protein/seed storage helical" evidence="2">
    <location>
        <begin position="13"/>
        <end position="107"/>
    </location>
</feature>
<organism evidence="3 4">
    <name type="scientific">Populus deltoides</name>
    <name type="common">Eastern poplar</name>
    <name type="synonym">Eastern cottonwood</name>
    <dbReference type="NCBI Taxonomy" id="3696"/>
    <lineage>
        <taxon>Eukaryota</taxon>
        <taxon>Viridiplantae</taxon>
        <taxon>Streptophyta</taxon>
        <taxon>Embryophyta</taxon>
        <taxon>Tracheophyta</taxon>
        <taxon>Spermatophyta</taxon>
        <taxon>Magnoliopsida</taxon>
        <taxon>eudicotyledons</taxon>
        <taxon>Gunneridae</taxon>
        <taxon>Pentapetalae</taxon>
        <taxon>rosids</taxon>
        <taxon>fabids</taxon>
        <taxon>Malpighiales</taxon>
        <taxon>Salicaceae</taxon>
        <taxon>Saliceae</taxon>
        <taxon>Populus</taxon>
    </lineage>
</organism>
<dbReference type="SUPFAM" id="SSF47699">
    <property type="entry name" value="Bifunctional inhibitor/lipid-transfer protein/seed storage 2S albumin"/>
    <property type="match status" value="1"/>
</dbReference>
<keyword evidence="4" id="KW-1185">Reference proteome</keyword>
<dbReference type="Gene3D" id="1.10.110.10">
    <property type="entry name" value="Plant lipid-transfer and hydrophobic proteins"/>
    <property type="match status" value="1"/>
</dbReference>
<sequence>MATTTTHRHGLALAMLLIVGVHILGNQKVAASCNETVSSLVSKCSQFVRIPGPRVLPSDACCQAVKQVTVGDLPCVCKLVTPATQKVFSMEKAVFVARTCGLTIPPGTVTPFLPILFETIE</sequence>
<dbReference type="CDD" id="cd04660">
    <property type="entry name" value="nsLTP_like"/>
    <property type="match status" value="1"/>
</dbReference>
<dbReference type="PANTHER" id="PTHR33286:SF1">
    <property type="entry name" value="OS01G0800600 PROTEIN"/>
    <property type="match status" value="1"/>
</dbReference>
<evidence type="ECO:0000259" key="2">
    <source>
        <dbReference type="Pfam" id="PF14368"/>
    </source>
</evidence>
<comment type="caution">
    <text evidence="3">The sequence shown here is derived from an EMBL/GenBank/DDBJ whole genome shotgun (WGS) entry which is preliminary data.</text>
</comment>
<keyword evidence="1" id="KW-0732">Signal</keyword>
<gene>
    <name evidence="3" type="ORF">H0E87_017789</name>
</gene>
<name>A0A8T2Y1J7_POPDE</name>
<evidence type="ECO:0000313" key="4">
    <source>
        <dbReference type="Proteomes" id="UP000807159"/>
    </source>
</evidence>
<dbReference type="Pfam" id="PF14368">
    <property type="entry name" value="LTP_2"/>
    <property type="match status" value="1"/>
</dbReference>
<dbReference type="InterPro" id="IPR044741">
    <property type="entry name" value="NsLTP-like"/>
</dbReference>
<evidence type="ECO:0000313" key="3">
    <source>
        <dbReference type="EMBL" id="KAH8499009.1"/>
    </source>
</evidence>
<feature type="signal peptide" evidence="1">
    <location>
        <begin position="1"/>
        <end position="31"/>
    </location>
</feature>
<evidence type="ECO:0000256" key="1">
    <source>
        <dbReference type="SAM" id="SignalP"/>
    </source>
</evidence>
<protein>
    <recommendedName>
        <fullName evidence="2">Bifunctional inhibitor/plant lipid transfer protein/seed storage helical domain-containing protein</fullName>
    </recommendedName>
</protein>
<dbReference type="PANTHER" id="PTHR33286">
    <property type="entry name" value="BIFUNCTIONAL INHIBITOR/LIPID-TRANSFER PROTEIN/SEED STORAGE 2S ALBUMIN SUPERFAMILY PROTEIN"/>
    <property type="match status" value="1"/>
</dbReference>